<evidence type="ECO:0000313" key="2">
    <source>
        <dbReference type="Proteomes" id="UP001221686"/>
    </source>
</evidence>
<reference evidence="1 2" key="1">
    <citation type="submission" date="2022-11" db="EMBL/GenBank/DDBJ databases">
        <title>Minimal conservation of predation-associated metabolite biosynthetic gene clusters underscores biosynthetic potential of Myxococcota including descriptions for ten novel species: Archangium lansinium sp. nov., Myxococcus landrumus sp. nov., Nannocystis bai.</title>
        <authorList>
            <person name="Ahearne A."/>
            <person name="Stevens C."/>
            <person name="Dowd S."/>
        </authorList>
    </citation>
    <scope>NUCLEOTIDE SEQUENCE [LARGE SCALE GENOMIC DNA]</scope>
    <source>
        <strain evidence="1 2">BB15-2</strain>
    </source>
</reference>
<dbReference type="Proteomes" id="UP001221686">
    <property type="component" value="Unassembled WGS sequence"/>
</dbReference>
<comment type="caution">
    <text evidence="1">The sequence shown here is derived from an EMBL/GenBank/DDBJ whole genome shotgun (WGS) entry which is preliminary data.</text>
</comment>
<dbReference type="EMBL" id="JAQNDL010000001">
    <property type="protein sequence ID" value="MDC0717339.1"/>
    <property type="molecule type" value="Genomic_DNA"/>
</dbReference>
<proteinExistence type="predicted"/>
<accession>A0ABT5DW68</accession>
<evidence type="ECO:0000313" key="1">
    <source>
        <dbReference type="EMBL" id="MDC0717339.1"/>
    </source>
</evidence>
<organism evidence="1 2">
    <name type="scientific">Nannocystis bainbridge</name>
    <dbReference type="NCBI Taxonomy" id="2995303"/>
    <lineage>
        <taxon>Bacteria</taxon>
        <taxon>Pseudomonadati</taxon>
        <taxon>Myxococcota</taxon>
        <taxon>Polyangia</taxon>
        <taxon>Nannocystales</taxon>
        <taxon>Nannocystaceae</taxon>
        <taxon>Nannocystis</taxon>
    </lineage>
</organism>
<dbReference type="RefSeq" id="WP_272085826.1">
    <property type="nucleotide sequence ID" value="NZ_JAQNDL010000001.1"/>
</dbReference>
<sequence length="87" mass="9439">MFESALRLELQQRAAAGAGVAESVARICESCEEHGEVAGRFFVVRTMIAAFALPMRLAHDIAPCLEDRASSCDSLDGELAPYLRPSR</sequence>
<keyword evidence="2" id="KW-1185">Reference proteome</keyword>
<gene>
    <name evidence="1" type="ORF">POL25_10575</name>
</gene>
<name>A0ABT5DW68_9BACT</name>
<protein>
    <submittedName>
        <fullName evidence="1">Uncharacterized protein</fullName>
    </submittedName>
</protein>